<dbReference type="SUPFAM" id="SSF52540">
    <property type="entry name" value="P-loop containing nucleoside triphosphate hydrolases"/>
    <property type="match status" value="1"/>
</dbReference>
<comment type="caution">
    <text evidence="3">The sequence shown here is derived from an EMBL/GenBank/DDBJ whole genome shotgun (WGS) entry which is preliminary data.</text>
</comment>
<dbReference type="STRING" id="1628148.BI198_04020"/>
<keyword evidence="1" id="KW-1133">Transmembrane helix</keyword>
<protein>
    <submittedName>
        <fullName evidence="3">DNA-binding protein</fullName>
    </submittedName>
</protein>
<dbReference type="Proteomes" id="UP000242258">
    <property type="component" value="Unassembled WGS sequence"/>
</dbReference>
<feature type="transmembrane region" description="Helical" evidence="1">
    <location>
        <begin position="146"/>
        <end position="166"/>
    </location>
</feature>
<dbReference type="RefSeq" id="WP_070048387.1">
    <property type="nucleotide sequence ID" value="NZ_CBCSDO010000013.1"/>
</dbReference>
<keyword evidence="1" id="KW-0472">Membrane</keyword>
<name>A0A1E7Q3W7_9GAMM</name>
<sequence>MKNIVNPLTSKLLNILKLLVSWLESNDCLENKQSKFVDLAPTDAADKSGIYSEALLFAIHNDKVSNIAVTGPYGSGKSSVIRSFLKKYRCSALQISLATFVPESGTKVGDVSRQEIERSILQQMLYGGDANKLPLSRFKRIKSPGVWSPFKSLYILLGIIALLFVSQQLGDVVSGKFFTPFEFSNWFKLSTFFFSVIFLWVTLHLFYVASFGLSLKSISLKDVEIKPAQDDQASILNLHLDEIIYFFQSTAYELVIIEDLDRFNDAEIFVTLREINCLVNENAGVKRRVKFLYALRDDMFVNIERTKFFEFIIPIIPIINSSNSIDMVLEQGQRLELETRLNRQFLREVSRYLDDMRLIQNIFNEYAIYVSNLENDGESVLNANKLLAILIYKNIYPRDFERLHRGEGALAGILNLKDEIISASEIKYRAEITEIEKQLEVAEHQTPSNLKELRQIYAMALLEKIPTNLNMVGLNHNDLFAVNELANSEAFEQLLNASTIYYRLQNGYHPQSINLPNWQNEVDTQKSYFERKKEIQSKEKNYKNKSLRRINELRAKISSLRTNKLNVMLRLNAERVQSVFETVGINGELARFLIFEGYIDDTYYQYTSLFHAGRLSPNDNKFLIQIRAFVTPEPTFTIDNAKEVIVAMRDEDFRQSFVLNVKLVDCLLSDTDNYSSQTKKLFELLSSEFEQCASFFDAYYANGQHVSGLLTGLSTTWEELIPYVIESPSNISHVTQIVSKLPENTLKTLTKNFEDLPDFIAKNLPEILIKLPELPPERLEWLGFEVKDLKAIKDHSEIARFMFEKGRFKLSIENLEYAFEVILVENDHKQLREKNLTAIRAVNCETLIKRIERDFGLYVRDVLLELEENTKEDVPAILAVINCDSLELGEIREFLNRQTTLFPSLDGVPMRCYSILFQLNKIEATWFNCLTYMESSEFEADILTGYLELKNVRATLLTHPIPDNQDYLTLRSFLLKASSLSDVAYKEYVFALPRVFHEFPKEFEPTKLRILIDAGKISFTSKSLDTLANHRELQLRFVAANIRIYLEKPDNFEINDDFREKLLETEINDAAKIGIIKLMDLETLVGLPKRAGIIGPIINNSTHLVSGIDENIAECLIINSRPIAIQISLFNNFHHLMNDVKVRNVLSKLPAPYSEIRTGYNTPRLQNTLGNKVLVKWLHDKKIISSWSENDTFNNDLKINLYRR</sequence>
<dbReference type="AlphaFoldDB" id="A0A1E7Q3W7"/>
<keyword evidence="4" id="KW-1185">Reference proteome</keyword>
<proteinExistence type="predicted"/>
<evidence type="ECO:0000256" key="1">
    <source>
        <dbReference type="SAM" id="Phobius"/>
    </source>
</evidence>
<gene>
    <name evidence="3" type="ORF">BI198_04020</name>
</gene>
<dbReference type="GO" id="GO:0003677">
    <property type="term" value="F:DNA binding"/>
    <property type="evidence" value="ECO:0007669"/>
    <property type="project" value="UniProtKB-KW"/>
</dbReference>
<evidence type="ECO:0000313" key="3">
    <source>
        <dbReference type="EMBL" id="OEY68821.1"/>
    </source>
</evidence>
<keyword evidence="3" id="KW-0238">DNA-binding</keyword>
<reference evidence="4" key="1">
    <citation type="submission" date="2016-09" db="EMBL/GenBank/DDBJ databases">
        <authorList>
            <person name="Wan X."/>
            <person name="Hou S."/>
        </authorList>
    </citation>
    <scope>NUCLEOTIDE SEQUENCE [LARGE SCALE GENOMIC DNA]</scope>
    <source>
        <strain evidence="4">KH87</strain>
    </source>
</reference>
<evidence type="ECO:0000259" key="2">
    <source>
        <dbReference type="Pfam" id="PF20693"/>
    </source>
</evidence>
<feature type="transmembrane region" description="Helical" evidence="1">
    <location>
        <begin position="186"/>
        <end position="209"/>
    </location>
</feature>
<evidence type="ECO:0000313" key="4">
    <source>
        <dbReference type="Proteomes" id="UP000242258"/>
    </source>
</evidence>
<dbReference type="InterPro" id="IPR027417">
    <property type="entry name" value="P-loop_NTPase"/>
</dbReference>
<organism evidence="3 4">
    <name type="scientific">Rheinheimera salexigens</name>
    <dbReference type="NCBI Taxonomy" id="1628148"/>
    <lineage>
        <taxon>Bacteria</taxon>
        <taxon>Pseudomonadati</taxon>
        <taxon>Pseudomonadota</taxon>
        <taxon>Gammaproteobacteria</taxon>
        <taxon>Chromatiales</taxon>
        <taxon>Chromatiaceae</taxon>
        <taxon>Rheinheimera</taxon>
    </lineage>
</organism>
<accession>A0A1E7Q3W7</accession>
<dbReference type="Pfam" id="PF20693">
    <property type="entry name" value="YobI-ATPase"/>
    <property type="match status" value="1"/>
</dbReference>
<feature type="domain" description="YobI-like P-loop NTPase" evidence="2">
    <location>
        <begin position="51"/>
        <end position="410"/>
    </location>
</feature>
<keyword evidence="1" id="KW-0812">Transmembrane</keyword>
<dbReference type="InterPro" id="IPR048428">
    <property type="entry name" value="YobI-NTPase"/>
</dbReference>
<dbReference type="OrthoDB" id="1701659at2"/>
<dbReference type="EMBL" id="MKEK01000001">
    <property type="protein sequence ID" value="OEY68821.1"/>
    <property type="molecule type" value="Genomic_DNA"/>
</dbReference>